<organism evidence="1 2">
    <name type="scientific">candidate division TA06 bacterium B3_TA06</name>
    <dbReference type="NCBI Taxonomy" id="2012487"/>
    <lineage>
        <taxon>Bacteria</taxon>
        <taxon>Bacteria division TA06</taxon>
    </lineage>
</organism>
<evidence type="ECO:0000313" key="2">
    <source>
        <dbReference type="Proteomes" id="UP000317778"/>
    </source>
</evidence>
<accession>A0A532V6T6</accession>
<dbReference type="EMBL" id="NJBO01000008">
    <property type="protein sequence ID" value="TKJ42899.1"/>
    <property type="molecule type" value="Genomic_DNA"/>
</dbReference>
<protein>
    <submittedName>
        <fullName evidence="1">Uncharacterized protein</fullName>
    </submittedName>
</protein>
<comment type="caution">
    <text evidence="1">The sequence shown here is derived from an EMBL/GenBank/DDBJ whole genome shotgun (WGS) entry which is preliminary data.</text>
</comment>
<sequence length="552" mass="60733">MKRLVLLLGGVLTVGFAARLSFSGSASAQTEYTIRQGAELDREPFAWTLRLSPTLTLWKVPLSFGFMLSSYDVVDYRQPFNRFGLSAASFGFQGLKFSAPWLGIEILDARPSYSSLTLSGINVRGAAIDLKPGWFRLSAAAGQVQRGVTGSDSTDVAYRRWLAAGRLGVGKEEKSHLHLHFLRAWDDSASIPPYLGIVTDGGQTDTVELEYPIENSVASLEGELSLIDGKLSFDGELAGSAYNRDMRTAEVETDLLSWLPSVIFQPRLTSQADWAAKTGTELSLGNTQVGFNFEQIGWGFESVGISFVNQDTRTWSASFSHMFAKPFPISFDLSSELERDNLDGMKSVITRTQGGTVNFGLYPQKSPNLTVGYSPFLRKAPEDTATLVEEVDDITHSAWASSSFSFSIGERSQSLNLAFSLSLLDDQINPDREFLNWSTTFSGRHQIIEILSAHWSGGASSNQGADTVTIYNAGLGSTLSLWQNRWRTSLDGFSNITAGSPENKFTLRLQSGVEVFKNFNIDLTGQFITYHGETNPEDYTELLGRVGVSYLW</sequence>
<proteinExistence type="predicted"/>
<name>A0A532V6T6_UNCT6</name>
<evidence type="ECO:0000313" key="1">
    <source>
        <dbReference type="EMBL" id="TKJ42899.1"/>
    </source>
</evidence>
<dbReference type="Proteomes" id="UP000317778">
    <property type="component" value="Unassembled WGS sequence"/>
</dbReference>
<reference evidence="1 2" key="1">
    <citation type="submission" date="2017-06" db="EMBL/GenBank/DDBJ databases">
        <title>Novel microbial phyla capable of carbon fixation and sulfur reduction in deep-sea sediments.</title>
        <authorList>
            <person name="Huang J."/>
            <person name="Baker B."/>
            <person name="Wang Y."/>
        </authorList>
    </citation>
    <scope>NUCLEOTIDE SEQUENCE [LARGE SCALE GENOMIC DNA]</scope>
    <source>
        <strain evidence="1">B3_TA06</strain>
    </source>
</reference>
<dbReference type="AlphaFoldDB" id="A0A532V6T6"/>
<gene>
    <name evidence="1" type="ORF">CEE36_06435</name>
</gene>